<dbReference type="EMBL" id="JANPWB010000016">
    <property type="protein sequence ID" value="KAJ1083092.1"/>
    <property type="molecule type" value="Genomic_DNA"/>
</dbReference>
<accession>A0AAV7KWI6</accession>
<gene>
    <name evidence="1" type="ORF">NDU88_003252</name>
</gene>
<dbReference type="AlphaFoldDB" id="A0AAV7KWI6"/>
<name>A0AAV7KWI6_PLEWA</name>
<keyword evidence="2" id="KW-1185">Reference proteome</keyword>
<dbReference type="Proteomes" id="UP001066276">
    <property type="component" value="Chromosome 12"/>
</dbReference>
<sequence length="93" mass="10642">MRVGPRGLGGTIERHPHRDNEEYSVPQLLLAVRIMGMRLDLPLVFIFSFKIVTELTWVSKMLCFIGNTVHIKVFKVNPGFKLQGETDDVYPKV</sequence>
<reference evidence="1" key="1">
    <citation type="journal article" date="2022" name="bioRxiv">
        <title>Sequencing and chromosome-scale assembly of the giantPleurodeles waltlgenome.</title>
        <authorList>
            <person name="Brown T."/>
            <person name="Elewa A."/>
            <person name="Iarovenko S."/>
            <person name="Subramanian E."/>
            <person name="Araus A.J."/>
            <person name="Petzold A."/>
            <person name="Susuki M."/>
            <person name="Suzuki K.-i.T."/>
            <person name="Hayashi T."/>
            <person name="Toyoda A."/>
            <person name="Oliveira C."/>
            <person name="Osipova E."/>
            <person name="Leigh N.D."/>
            <person name="Simon A."/>
            <person name="Yun M.H."/>
        </authorList>
    </citation>
    <scope>NUCLEOTIDE SEQUENCE</scope>
    <source>
        <strain evidence="1">20211129_DDA</strain>
        <tissue evidence="1">Liver</tissue>
    </source>
</reference>
<protein>
    <submittedName>
        <fullName evidence="1">Uncharacterized protein</fullName>
    </submittedName>
</protein>
<evidence type="ECO:0000313" key="1">
    <source>
        <dbReference type="EMBL" id="KAJ1083092.1"/>
    </source>
</evidence>
<comment type="caution">
    <text evidence="1">The sequence shown here is derived from an EMBL/GenBank/DDBJ whole genome shotgun (WGS) entry which is preliminary data.</text>
</comment>
<organism evidence="1 2">
    <name type="scientific">Pleurodeles waltl</name>
    <name type="common">Iberian ribbed newt</name>
    <dbReference type="NCBI Taxonomy" id="8319"/>
    <lineage>
        <taxon>Eukaryota</taxon>
        <taxon>Metazoa</taxon>
        <taxon>Chordata</taxon>
        <taxon>Craniata</taxon>
        <taxon>Vertebrata</taxon>
        <taxon>Euteleostomi</taxon>
        <taxon>Amphibia</taxon>
        <taxon>Batrachia</taxon>
        <taxon>Caudata</taxon>
        <taxon>Salamandroidea</taxon>
        <taxon>Salamandridae</taxon>
        <taxon>Pleurodelinae</taxon>
        <taxon>Pleurodeles</taxon>
    </lineage>
</organism>
<proteinExistence type="predicted"/>
<evidence type="ECO:0000313" key="2">
    <source>
        <dbReference type="Proteomes" id="UP001066276"/>
    </source>
</evidence>